<evidence type="ECO:0008006" key="2">
    <source>
        <dbReference type="Google" id="ProtNLM"/>
    </source>
</evidence>
<protein>
    <recommendedName>
        <fullName evidence="2">3-keto-disaccharide hydrolase domain-containing protein</fullName>
    </recommendedName>
</protein>
<gene>
    <name evidence="1" type="ORF">S01H1_13063</name>
</gene>
<dbReference type="EMBL" id="BARS01006733">
    <property type="protein sequence ID" value="GAF72879.1"/>
    <property type="molecule type" value="Genomic_DNA"/>
</dbReference>
<proteinExistence type="predicted"/>
<organism evidence="1">
    <name type="scientific">marine sediment metagenome</name>
    <dbReference type="NCBI Taxonomy" id="412755"/>
    <lineage>
        <taxon>unclassified sequences</taxon>
        <taxon>metagenomes</taxon>
        <taxon>ecological metagenomes</taxon>
    </lineage>
</organism>
<accession>X0RVM1</accession>
<sequence>MREIMAEATRLLFVVVAALGVMVPTAGADEYWITYEGNDLPENEGWERHWGNDDGSHQGDGAIRTLADGILTMDSMYDLRVYDYACHYLCGELDPDPGELFIAECRVKIDQAIGDMYDSTFGICSDDGMQLAFGLFPDRIESIWEDNVTLPVSPDRFHEYRVLSWDMQTYELYIDGSLVHEGTFWQGLLDSKLAWGDGVSGAASLAHWDYVRFAVVPEPRSVLTLIALWVCALRSRTAVVEGM</sequence>
<evidence type="ECO:0000313" key="1">
    <source>
        <dbReference type="EMBL" id="GAF72879.1"/>
    </source>
</evidence>
<dbReference type="InterPro" id="IPR013320">
    <property type="entry name" value="ConA-like_dom_sf"/>
</dbReference>
<dbReference type="AlphaFoldDB" id="X0RVM1"/>
<dbReference type="SUPFAM" id="SSF49899">
    <property type="entry name" value="Concanavalin A-like lectins/glucanases"/>
    <property type="match status" value="1"/>
</dbReference>
<dbReference type="Gene3D" id="2.60.120.200">
    <property type="match status" value="1"/>
</dbReference>
<name>X0RVM1_9ZZZZ</name>
<reference evidence="1" key="1">
    <citation type="journal article" date="2014" name="Front. Microbiol.">
        <title>High frequency of phylogenetically diverse reductive dehalogenase-homologous genes in deep subseafloor sedimentary metagenomes.</title>
        <authorList>
            <person name="Kawai M."/>
            <person name="Futagami T."/>
            <person name="Toyoda A."/>
            <person name="Takaki Y."/>
            <person name="Nishi S."/>
            <person name="Hori S."/>
            <person name="Arai W."/>
            <person name="Tsubouchi T."/>
            <person name="Morono Y."/>
            <person name="Uchiyama I."/>
            <person name="Ito T."/>
            <person name="Fujiyama A."/>
            <person name="Inagaki F."/>
            <person name="Takami H."/>
        </authorList>
    </citation>
    <scope>NUCLEOTIDE SEQUENCE</scope>
    <source>
        <strain evidence="1">Expedition CK06-06</strain>
    </source>
</reference>
<comment type="caution">
    <text evidence="1">The sequence shown here is derived from an EMBL/GenBank/DDBJ whole genome shotgun (WGS) entry which is preliminary data.</text>
</comment>